<protein>
    <submittedName>
        <fullName evidence="1">Uncharacterized protein</fullName>
    </submittedName>
</protein>
<name>A0A1M4YUK9_9HYPH</name>
<evidence type="ECO:0000313" key="1">
    <source>
        <dbReference type="EMBL" id="SHF09499.1"/>
    </source>
</evidence>
<keyword evidence="2" id="KW-1185">Reference proteome</keyword>
<organism evidence="1 2">
    <name type="scientific">Kaistia soli DSM 19436</name>
    <dbReference type="NCBI Taxonomy" id="1122133"/>
    <lineage>
        <taxon>Bacteria</taxon>
        <taxon>Pseudomonadati</taxon>
        <taxon>Pseudomonadota</taxon>
        <taxon>Alphaproteobacteria</taxon>
        <taxon>Hyphomicrobiales</taxon>
        <taxon>Kaistiaceae</taxon>
        <taxon>Kaistia</taxon>
    </lineage>
</organism>
<sequence>MTGTLQKLIDGRYELTAYCHACDHRREIDLNAMAKRFGPDAPVLGAIEGKSATIAARALRCSVAGCRSYRTSFRISPSTSRGSGLLPK</sequence>
<dbReference type="EMBL" id="FQUP01000001">
    <property type="protein sequence ID" value="SHF09499.1"/>
    <property type="molecule type" value="Genomic_DNA"/>
</dbReference>
<gene>
    <name evidence="1" type="ORF">SAMN02745157_1625</name>
</gene>
<dbReference type="OrthoDB" id="8083970at2"/>
<evidence type="ECO:0000313" key="2">
    <source>
        <dbReference type="Proteomes" id="UP000184485"/>
    </source>
</evidence>
<reference evidence="1 2" key="1">
    <citation type="submission" date="2016-11" db="EMBL/GenBank/DDBJ databases">
        <authorList>
            <person name="Jaros S."/>
            <person name="Januszkiewicz K."/>
            <person name="Wedrychowicz H."/>
        </authorList>
    </citation>
    <scope>NUCLEOTIDE SEQUENCE [LARGE SCALE GENOMIC DNA]</scope>
    <source>
        <strain evidence="1 2">DSM 19436</strain>
    </source>
</reference>
<dbReference type="AlphaFoldDB" id="A0A1M4YUK9"/>
<dbReference type="Proteomes" id="UP000184485">
    <property type="component" value="Unassembled WGS sequence"/>
</dbReference>
<proteinExistence type="predicted"/>
<accession>A0A1M4YUK9</accession>
<dbReference type="RefSeq" id="WP_139251362.1">
    <property type="nucleotide sequence ID" value="NZ_FQUP01000001.1"/>
</dbReference>